<gene>
    <name evidence="2" type="ORF">D2E26_0743</name>
</gene>
<dbReference type="Proteomes" id="UP000287609">
    <property type="component" value="Unassembled WGS sequence"/>
</dbReference>
<name>A0A430FTI4_9BIFI</name>
<evidence type="ECO:0000313" key="2">
    <source>
        <dbReference type="EMBL" id="RSX56180.1"/>
    </source>
</evidence>
<dbReference type="InterPro" id="IPR016181">
    <property type="entry name" value="Acyl_CoA_acyltransferase"/>
</dbReference>
<organism evidence="2 3">
    <name type="scientific">Bifidobacterium dolichotidis</name>
    <dbReference type="NCBI Taxonomy" id="2306976"/>
    <lineage>
        <taxon>Bacteria</taxon>
        <taxon>Bacillati</taxon>
        <taxon>Actinomycetota</taxon>
        <taxon>Actinomycetes</taxon>
        <taxon>Bifidobacteriales</taxon>
        <taxon>Bifidobacteriaceae</taxon>
        <taxon>Bifidobacterium</taxon>
    </lineage>
</organism>
<dbReference type="CDD" id="cd04301">
    <property type="entry name" value="NAT_SF"/>
    <property type="match status" value="1"/>
</dbReference>
<dbReference type="InterPro" id="IPR000182">
    <property type="entry name" value="GNAT_dom"/>
</dbReference>
<keyword evidence="2" id="KW-0808">Transferase</keyword>
<keyword evidence="3" id="KW-1185">Reference proteome</keyword>
<dbReference type="Gene3D" id="3.40.630.30">
    <property type="match status" value="1"/>
</dbReference>
<dbReference type="SUPFAM" id="SSF55729">
    <property type="entry name" value="Acyl-CoA N-acyltransferases (Nat)"/>
    <property type="match status" value="1"/>
</dbReference>
<protein>
    <submittedName>
        <fullName evidence="2">Acetyltransferase, GNAT family</fullName>
    </submittedName>
</protein>
<sequence length="250" mass="28572">MPCARRVSHRCAFSYDESMTQNTSTVSFRLLERDDYPALIELVRQAWFSDVEDDKLAEELAELDFEHCLSRATLAQVAVRNGIPVGLILGRVDSKETRSIINTHHTNVVRLTMNVLQTAEGRKEMRKLRHMLSEQMKLMRQAKQQGRAYDAEVVMFIVDPTLRGYGIGKTLFDWLLGEFDASGVKNYFLWTDTTCDYGFYEHRGLNLAGGQEPLPQSPSENMSLDDHLRVLMYDNETDFANEGVNPLGRD</sequence>
<dbReference type="AlphaFoldDB" id="A0A430FTI4"/>
<dbReference type="PROSITE" id="PS51186">
    <property type="entry name" value="GNAT"/>
    <property type="match status" value="1"/>
</dbReference>
<dbReference type="Pfam" id="PF00583">
    <property type="entry name" value="Acetyltransf_1"/>
    <property type="match status" value="1"/>
</dbReference>
<comment type="caution">
    <text evidence="2">The sequence shown here is derived from an EMBL/GenBank/DDBJ whole genome shotgun (WGS) entry which is preliminary data.</text>
</comment>
<evidence type="ECO:0000313" key="3">
    <source>
        <dbReference type="Proteomes" id="UP000287609"/>
    </source>
</evidence>
<dbReference type="GO" id="GO:0016747">
    <property type="term" value="F:acyltransferase activity, transferring groups other than amino-acyl groups"/>
    <property type="evidence" value="ECO:0007669"/>
    <property type="project" value="InterPro"/>
</dbReference>
<feature type="domain" description="N-acetyltransferase" evidence="1">
    <location>
        <begin position="26"/>
        <end position="227"/>
    </location>
</feature>
<accession>A0A430FTI4</accession>
<proteinExistence type="predicted"/>
<evidence type="ECO:0000259" key="1">
    <source>
        <dbReference type="PROSITE" id="PS51186"/>
    </source>
</evidence>
<dbReference type="EMBL" id="QXGM01000001">
    <property type="protein sequence ID" value="RSX56180.1"/>
    <property type="molecule type" value="Genomic_DNA"/>
</dbReference>
<reference evidence="2 3" key="1">
    <citation type="submission" date="2018-09" db="EMBL/GenBank/DDBJ databases">
        <title>Characterization of the phylogenetic diversity of five novel species belonging to the genus Bifidobacterium.</title>
        <authorList>
            <person name="Lugli G.A."/>
            <person name="Duranti S."/>
            <person name="Milani C."/>
        </authorList>
    </citation>
    <scope>NUCLEOTIDE SEQUENCE [LARGE SCALE GENOMIC DNA]</scope>
    <source>
        <strain evidence="2 3">2036B</strain>
    </source>
</reference>